<reference evidence="2" key="1">
    <citation type="submission" date="2020-08" db="EMBL/GenBank/DDBJ databases">
        <title>Multicomponent nature underlies the extraordinary mechanical properties of spider dragline silk.</title>
        <authorList>
            <person name="Kono N."/>
            <person name="Nakamura H."/>
            <person name="Mori M."/>
            <person name="Yoshida Y."/>
            <person name="Ohtoshi R."/>
            <person name="Malay A.D."/>
            <person name="Moran D.A.P."/>
            <person name="Tomita M."/>
            <person name="Numata K."/>
            <person name="Arakawa K."/>
        </authorList>
    </citation>
    <scope>NUCLEOTIDE SEQUENCE</scope>
</reference>
<proteinExistence type="predicted"/>
<feature type="region of interest" description="Disordered" evidence="1">
    <location>
        <begin position="162"/>
        <end position="201"/>
    </location>
</feature>
<dbReference type="AlphaFoldDB" id="A0A8X6QP70"/>
<name>A0A8X6QP70_NEPPI</name>
<organism evidence="2 3">
    <name type="scientific">Nephila pilipes</name>
    <name type="common">Giant wood spider</name>
    <name type="synonym">Nephila maculata</name>
    <dbReference type="NCBI Taxonomy" id="299642"/>
    <lineage>
        <taxon>Eukaryota</taxon>
        <taxon>Metazoa</taxon>
        <taxon>Ecdysozoa</taxon>
        <taxon>Arthropoda</taxon>
        <taxon>Chelicerata</taxon>
        <taxon>Arachnida</taxon>
        <taxon>Araneae</taxon>
        <taxon>Araneomorphae</taxon>
        <taxon>Entelegynae</taxon>
        <taxon>Araneoidea</taxon>
        <taxon>Nephilidae</taxon>
        <taxon>Nephila</taxon>
    </lineage>
</organism>
<comment type="caution">
    <text evidence="2">The sequence shown here is derived from an EMBL/GenBank/DDBJ whole genome shotgun (WGS) entry which is preliminary data.</text>
</comment>
<protein>
    <submittedName>
        <fullName evidence="2">Uncharacterized protein</fullName>
    </submittedName>
</protein>
<keyword evidence="3" id="KW-1185">Reference proteome</keyword>
<accession>A0A8X6QP70</accession>
<dbReference type="EMBL" id="BMAW01084112">
    <property type="protein sequence ID" value="GFU36942.1"/>
    <property type="molecule type" value="Genomic_DNA"/>
</dbReference>
<feature type="compositionally biased region" description="Polar residues" evidence="1">
    <location>
        <begin position="164"/>
        <end position="182"/>
    </location>
</feature>
<evidence type="ECO:0000313" key="2">
    <source>
        <dbReference type="EMBL" id="GFU36942.1"/>
    </source>
</evidence>
<dbReference type="Proteomes" id="UP000887013">
    <property type="component" value="Unassembled WGS sequence"/>
</dbReference>
<sequence length="201" mass="22468">MNSSRKSTSPTNICEGTSASWLNCFTTDKQNILRESFSLPDSCVNEASNIQLHNTENELPVHTLFKHTNLFSGGAFILNEEELEQTQLNDFSDGYDVGGAEYIYKGQKSCSTADLPFSASERTLSETQRCYGDKSVNLDVADTSQDPEPFRESIHFEQADEFQPSLQETGENATEMSRNLGNISPLDEINDSSPPFKKFRK</sequence>
<gene>
    <name evidence="2" type="ORF">NPIL_643061</name>
</gene>
<evidence type="ECO:0000256" key="1">
    <source>
        <dbReference type="SAM" id="MobiDB-lite"/>
    </source>
</evidence>
<evidence type="ECO:0000313" key="3">
    <source>
        <dbReference type="Proteomes" id="UP000887013"/>
    </source>
</evidence>